<keyword evidence="2" id="KW-1185">Reference proteome</keyword>
<name>A0ABN8MR40_9CNID</name>
<dbReference type="EMBL" id="CALNXK010000002">
    <property type="protein sequence ID" value="CAH3034003.1"/>
    <property type="molecule type" value="Genomic_DNA"/>
</dbReference>
<gene>
    <name evidence="1" type="ORF">PLOB_00016223</name>
</gene>
<protein>
    <submittedName>
        <fullName evidence="1">Uncharacterized protein</fullName>
    </submittedName>
</protein>
<comment type="caution">
    <text evidence="1">The sequence shown here is derived from an EMBL/GenBank/DDBJ whole genome shotgun (WGS) entry which is preliminary data.</text>
</comment>
<evidence type="ECO:0000313" key="2">
    <source>
        <dbReference type="Proteomes" id="UP001159405"/>
    </source>
</evidence>
<dbReference type="PANTHER" id="PTHR35450">
    <property type="entry name" value="REVERSE TRANSCRIPTASE DOMAIN-CONTAINING PROTEIN"/>
    <property type="match status" value="1"/>
</dbReference>
<accession>A0ABN8MR40</accession>
<reference evidence="1 2" key="1">
    <citation type="submission" date="2022-05" db="EMBL/GenBank/DDBJ databases">
        <authorList>
            <consortium name="Genoscope - CEA"/>
            <person name="William W."/>
        </authorList>
    </citation>
    <scope>NUCLEOTIDE SEQUENCE [LARGE SCALE GENOMIC DNA]</scope>
</reference>
<dbReference type="PANTHER" id="PTHR35450:SF2">
    <property type="entry name" value="REVERSE TRANSCRIPTASE DOMAIN-CONTAINING PROTEIN"/>
    <property type="match status" value="1"/>
</dbReference>
<feature type="non-terminal residue" evidence="1">
    <location>
        <position position="354"/>
    </location>
</feature>
<sequence>YLGVDESDGIQHSKMKEKIRKEYNRRVRLVLRTELNGRNKIEAINSLAVPVVQYSFGIIDWKISELKKIDTKTRKLLNMRKMLHPKADVERLYIPRKDGGRGLIDVETAFKTATIGLDHYLKHKEGQYPKQVLEHERSKAKNSISKNATKFKRESRMKSMKEEKWKNKALHGQYPKILEKPHVDTVTTNKWLSSNLKGETERLLVAAQDQAINTRNYQKVICGQQVESKCRLCSQHEETVLAKTEYISRHNNAAAYLHWSICKDHDIEITDKWYEHEPETVIHNKDNNITIMWDMPVNTDRTITANRPDIIVKDSVNSTCKLIDMTVPSDRNIVLKETEKKCKYKDLELEIQRM</sequence>
<dbReference type="Proteomes" id="UP001159405">
    <property type="component" value="Unassembled WGS sequence"/>
</dbReference>
<proteinExistence type="predicted"/>
<organism evidence="1 2">
    <name type="scientific">Porites lobata</name>
    <dbReference type="NCBI Taxonomy" id="104759"/>
    <lineage>
        <taxon>Eukaryota</taxon>
        <taxon>Metazoa</taxon>
        <taxon>Cnidaria</taxon>
        <taxon>Anthozoa</taxon>
        <taxon>Hexacorallia</taxon>
        <taxon>Scleractinia</taxon>
        <taxon>Fungiina</taxon>
        <taxon>Poritidae</taxon>
        <taxon>Porites</taxon>
    </lineage>
</organism>
<feature type="non-terminal residue" evidence="1">
    <location>
        <position position="1"/>
    </location>
</feature>
<evidence type="ECO:0000313" key="1">
    <source>
        <dbReference type="EMBL" id="CAH3034003.1"/>
    </source>
</evidence>